<proteinExistence type="predicted"/>
<comment type="caution">
    <text evidence="2">The sequence shown here is derived from an EMBL/GenBank/DDBJ whole genome shotgun (WGS) entry which is preliminary data.</text>
</comment>
<dbReference type="Proteomes" id="UP000617041">
    <property type="component" value="Unassembled WGS sequence"/>
</dbReference>
<feature type="region of interest" description="Disordered" evidence="1">
    <location>
        <begin position="117"/>
        <end position="136"/>
    </location>
</feature>
<dbReference type="RefSeq" id="WP_200788042.1">
    <property type="nucleotide sequence ID" value="NZ_JAEDAO010000001.1"/>
</dbReference>
<dbReference type="AlphaFoldDB" id="A0A934Q0X9"/>
<gene>
    <name evidence="2" type="ORF">I8E28_10775</name>
</gene>
<dbReference type="EMBL" id="JAEDAO010000001">
    <property type="protein sequence ID" value="MBK0393073.1"/>
    <property type="molecule type" value="Genomic_DNA"/>
</dbReference>
<reference evidence="2" key="1">
    <citation type="submission" date="2020-12" db="EMBL/GenBank/DDBJ databases">
        <title>Ramlibacter sp. nov., isolated from a freshwater alga, Cryptomonas.</title>
        <authorList>
            <person name="Kim H.M."/>
            <person name="Jeon C.O."/>
        </authorList>
    </citation>
    <scope>NUCLEOTIDE SEQUENCE</scope>
    <source>
        <strain evidence="2">CrO1</strain>
    </source>
</reference>
<evidence type="ECO:0000313" key="2">
    <source>
        <dbReference type="EMBL" id="MBK0393073.1"/>
    </source>
</evidence>
<keyword evidence="3" id="KW-1185">Reference proteome</keyword>
<protein>
    <submittedName>
        <fullName evidence="2">Uncharacterized protein</fullName>
    </submittedName>
</protein>
<name>A0A934Q0X9_9BURK</name>
<organism evidence="2 3">
    <name type="scientific">Ramlibacter algicola</name>
    <dbReference type="NCBI Taxonomy" id="2795217"/>
    <lineage>
        <taxon>Bacteria</taxon>
        <taxon>Pseudomonadati</taxon>
        <taxon>Pseudomonadota</taxon>
        <taxon>Betaproteobacteria</taxon>
        <taxon>Burkholderiales</taxon>
        <taxon>Comamonadaceae</taxon>
        <taxon>Ramlibacter</taxon>
    </lineage>
</organism>
<evidence type="ECO:0000313" key="3">
    <source>
        <dbReference type="Proteomes" id="UP000617041"/>
    </source>
</evidence>
<evidence type="ECO:0000256" key="1">
    <source>
        <dbReference type="SAM" id="MobiDB-lite"/>
    </source>
</evidence>
<accession>A0A934Q0X9</accession>
<sequence length="185" mass="20964">MQIHQLSVSYQAEQDRLLLRVSSTSGEEMRLWLTRRLMLGFWPLISRLQTDQLLKLEAAGNQLDGADEELRRMLADFRKEEFLQRADFDTPYQDQDSLPLGAEPLLVTDVDATPLPGGRTRLSLNERASVGGGDKPRGFQLELDPRLMQGLLHLLEQALAHAQWREPFTAPAVAEGDGDRPRYLN</sequence>